<dbReference type="RefSeq" id="WP_163123734.1">
    <property type="nucleotide sequence ID" value="NZ_JAAEAM010000012.1"/>
</dbReference>
<keyword evidence="1" id="KW-0378">Hydrolase</keyword>
<evidence type="ECO:0000256" key="1">
    <source>
        <dbReference type="ARBA" id="ARBA00022801"/>
    </source>
</evidence>
<gene>
    <name evidence="4" type="ORF">GFJ35_12910</name>
</gene>
<dbReference type="InterPro" id="IPR002901">
    <property type="entry name" value="MGlyc_endo_b_GlcNAc-like_dom"/>
</dbReference>
<sequence>MAESSVIREFLVALGFKIDVDSEKKFRDGVEGATKKTEELDKAQVKAGKSAITMAAAFVGATAFVAARTVDFAQKLENLHFASRRTGAAASSLKAVANAAQDVGVSADQAQSSIENVARFMRNNPAGESYIGSLGVQTRDANGQLRDTVDIVNDIGKAMAKKPAWFGAQYAQQLGIDENYMLGMRDQAYQQSYDRAKGDYARSGVDTANNGGHSLMSALRHLHSGFEGTVGTVGAFGIETGATLGGGLLTALATKKIVQAAVGRALGVGVEKAAATAAAAAAESAAATAAGTAATGAAATEAGAAATGAAAAAGRAGLLSRLLPWGGRLLGRAGALGLLFHSEGLNQGEDEELKRRQALGPTIDAPAPAAPAAAQPAAPASPGPAQHAAPPVAAGQPAAANAPPSTAAQRIADAIAASKESEARSGIPALVTFAQWAQESGWGKKMSGKNNPFGIKARAGEAGTDVVTHEVINGKRVKMVQRFADYDSLADAFSAHARLLANGKPYAKARALRDDPFAFADALTGVYATDPKYGSKLKKIMGGMLQGSQWTPLSPGDRDRQTHIEVKQDVRIEVRGSADPDATARSVAHEQQNVANETIRYAGGLGG</sequence>
<comment type="caution">
    <text evidence="4">The sequence shown here is derived from an EMBL/GenBank/DDBJ whole genome shotgun (WGS) entry which is preliminary data.</text>
</comment>
<dbReference type="AlphaFoldDB" id="A0A6B2MF63"/>
<dbReference type="EMBL" id="JAAEAM010000012">
    <property type="protein sequence ID" value="NDV72977.1"/>
    <property type="molecule type" value="Genomic_DNA"/>
</dbReference>
<dbReference type="PANTHER" id="PTHR33308">
    <property type="entry name" value="PEPTIDOGLYCAN HYDROLASE FLGJ"/>
    <property type="match status" value="1"/>
</dbReference>
<dbReference type="Pfam" id="PF01832">
    <property type="entry name" value="Glucosaminidase"/>
    <property type="match status" value="1"/>
</dbReference>
<dbReference type="SMART" id="SM00047">
    <property type="entry name" value="LYZ2"/>
    <property type="match status" value="1"/>
</dbReference>
<proteinExistence type="predicted"/>
<evidence type="ECO:0000256" key="2">
    <source>
        <dbReference type="SAM" id="MobiDB-lite"/>
    </source>
</evidence>
<dbReference type="Gene3D" id="1.10.530.10">
    <property type="match status" value="1"/>
</dbReference>
<feature type="domain" description="Mannosyl-glycoprotein endo-beta-N-acetylglucosamidase-like" evidence="3">
    <location>
        <begin position="399"/>
        <end position="551"/>
    </location>
</feature>
<feature type="region of interest" description="Disordered" evidence="2">
    <location>
        <begin position="362"/>
        <end position="406"/>
    </location>
</feature>
<feature type="compositionally biased region" description="Low complexity" evidence="2">
    <location>
        <begin position="365"/>
        <end position="406"/>
    </location>
</feature>
<accession>A0A6B2MF63</accession>
<name>A0A6B2MF63_9BURK</name>
<organism evidence="4">
    <name type="scientific">Burkholderia cenocepacia</name>
    <dbReference type="NCBI Taxonomy" id="95486"/>
    <lineage>
        <taxon>Bacteria</taxon>
        <taxon>Pseudomonadati</taxon>
        <taxon>Pseudomonadota</taxon>
        <taxon>Betaproteobacteria</taxon>
        <taxon>Burkholderiales</taxon>
        <taxon>Burkholderiaceae</taxon>
        <taxon>Burkholderia</taxon>
        <taxon>Burkholderia cepacia complex</taxon>
    </lineage>
</organism>
<dbReference type="InterPro" id="IPR051056">
    <property type="entry name" value="Glycosyl_Hydrolase_73"/>
</dbReference>
<reference evidence="4" key="1">
    <citation type="submission" date="2019-11" db="EMBL/GenBank/DDBJ databases">
        <title>Burkholderia cenocepacia CF.</title>
        <authorList>
            <person name="Vianna E.F."/>
            <person name="Marques E.A."/>
            <person name="Albano R.M."/>
            <person name="Leao R.S."/>
        </authorList>
    </citation>
    <scope>NUCLEOTIDE SEQUENCE</scope>
    <source>
        <strain evidence="4">MS-2140</strain>
    </source>
</reference>
<evidence type="ECO:0000259" key="3">
    <source>
        <dbReference type="SMART" id="SM00047"/>
    </source>
</evidence>
<protein>
    <submittedName>
        <fullName evidence="4">Glucosaminidase</fullName>
    </submittedName>
</protein>
<dbReference type="GO" id="GO:0004040">
    <property type="term" value="F:amidase activity"/>
    <property type="evidence" value="ECO:0007669"/>
    <property type="project" value="InterPro"/>
</dbReference>
<evidence type="ECO:0000313" key="4">
    <source>
        <dbReference type="EMBL" id="NDV72977.1"/>
    </source>
</evidence>
<dbReference type="PANTHER" id="PTHR33308:SF9">
    <property type="entry name" value="PEPTIDOGLYCAN HYDROLASE FLGJ"/>
    <property type="match status" value="1"/>
</dbReference>